<dbReference type="RefSeq" id="WP_184948967.1">
    <property type="nucleotide sequence ID" value="NZ_BOMC01000081.1"/>
</dbReference>
<dbReference type="AlphaFoldDB" id="A0A7W7CNA1"/>
<evidence type="ECO:0000256" key="1">
    <source>
        <dbReference type="SAM" id="MobiDB-lite"/>
    </source>
</evidence>
<feature type="region of interest" description="Disordered" evidence="1">
    <location>
        <begin position="1"/>
        <end position="56"/>
    </location>
</feature>
<name>A0A7W7CNA1_9ACTN</name>
<proteinExistence type="predicted"/>
<accession>A0A7W7CNA1</accession>
<organism evidence="2 3">
    <name type="scientific">Paractinoplanes abujensis</name>
    <dbReference type="NCBI Taxonomy" id="882441"/>
    <lineage>
        <taxon>Bacteria</taxon>
        <taxon>Bacillati</taxon>
        <taxon>Actinomycetota</taxon>
        <taxon>Actinomycetes</taxon>
        <taxon>Micromonosporales</taxon>
        <taxon>Micromonosporaceae</taxon>
        <taxon>Paractinoplanes</taxon>
    </lineage>
</organism>
<protein>
    <submittedName>
        <fullName evidence="2">Uncharacterized protein</fullName>
    </submittedName>
</protein>
<reference evidence="2 3" key="1">
    <citation type="submission" date="2020-08" db="EMBL/GenBank/DDBJ databases">
        <title>Sequencing the genomes of 1000 actinobacteria strains.</title>
        <authorList>
            <person name="Klenk H.-P."/>
        </authorList>
    </citation>
    <scope>NUCLEOTIDE SEQUENCE [LARGE SCALE GENOMIC DNA]</scope>
    <source>
        <strain evidence="2 3">DSM 45518</strain>
    </source>
</reference>
<keyword evidence="3" id="KW-1185">Reference proteome</keyword>
<sequence>MSVNPEALGDPPQDADEYLQEANADDPRSDPGPPAREPAGQEDADQTQRPAGPDPL</sequence>
<gene>
    <name evidence="2" type="ORF">BKA14_000079</name>
</gene>
<dbReference type="Proteomes" id="UP000542742">
    <property type="component" value="Unassembled WGS sequence"/>
</dbReference>
<dbReference type="EMBL" id="JACHMF010000001">
    <property type="protein sequence ID" value="MBB4689931.1"/>
    <property type="molecule type" value="Genomic_DNA"/>
</dbReference>
<comment type="caution">
    <text evidence="2">The sequence shown here is derived from an EMBL/GenBank/DDBJ whole genome shotgun (WGS) entry which is preliminary data.</text>
</comment>
<evidence type="ECO:0000313" key="2">
    <source>
        <dbReference type="EMBL" id="MBB4689931.1"/>
    </source>
</evidence>
<evidence type="ECO:0000313" key="3">
    <source>
        <dbReference type="Proteomes" id="UP000542742"/>
    </source>
</evidence>